<dbReference type="Proteomes" id="UP000031366">
    <property type="component" value="Unassembled WGS sequence"/>
</dbReference>
<feature type="domain" description="Phospholipase C/D" evidence="1">
    <location>
        <begin position="5"/>
        <end position="156"/>
    </location>
</feature>
<evidence type="ECO:0000259" key="1">
    <source>
        <dbReference type="Pfam" id="PF00882"/>
    </source>
</evidence>
<dbReference type="Gene3D" id="1.10.575.10">
    <property type="entry name" value="P1 Nuclease"/>
    <property type="match status" value="1"/>
</dbReference>
<proteinExistence type="predicted"/>
<dbReference type="InterPro" id="IPR008947">
    <property type="entry name" value="PLipase_C/P1_nuclease_dom_sf"/>
</dbReference>
<reference evidence="2 3" key="1">
    <citation type="journal article" date="2015" name="Infect. Genet. Evol.">
        <title>Genomic sequences of six botulinum neurotoxin-producing strains representing three clostridial species illustrate the mobility and diversity of botulinum neurotoxin genes.</title>
        <authorList>
            <person name="Smith T.J."/>
            <person name="Hill K.K."/>
            <person name="Xie G."/>
            <person name="Foley B.T."/>
            <person name="Williamson C.H."/>
            <person name="Foster J.T."/>
            <person name="Johnson S.L."/>
            <person name="Chertkov O."/>
            <person name="Teshima H."/>
            <person name="Gibbons H.S."/>
            <person name="Johnsky L.A."/>
            <person name="Karavis M.A."/>
            <person name="Smith L.A."/>
        </authorList>
    </citation>
    <scope>NUCLEOTIDE SEQUENCE [LARGE SCALE GENOMIC DNA]</scope>
    <source>
        <strain evidence="2 3">CDC 2741</strain>
    </source>
</reference>
<comment type="caution">
    <text evidence="2">The sequence shown here is derived from an EMBL/GenBank/DDBJ whole genome shotgun (WGS) entry which is preliminary data.</text>
</comment>
<dbReference type="OrthoDB" id="2878022at2"/>
<gene>
    <name evidence="2" type="ORF">U732_3006</name>
</gene>
<dbReference type="EMBL" id="AYSO01000014">
    <property type="protein sequence ID" value="KIE47436.1"/>
    <property type="molecule type" value="Genomic_DNA"/>
</dbReference>
<evidence type="ECO:0000313" key="2">
    <source>
        <dbReference type="EMBL" id="KIE47436.1"/>
    </source>
</evidence>
<dbReference type="AlphaFoldDB" id="A0A0C1RAI7"/>
<accession>A0A0C1RAI7</accession>
<evidence type="ECO:0000313" key="3">
    <source>
        <dbReference type="Proteomes" id="UP000031366"/>
    </source>
</evidence>
<dbReference type="Pfam" id="PF00882">
    <property type="entry name" value="Zn_dep_PLPC"/>
    <property type="match status" value="1"/>
</dbReference>
<sequence>MNVFTHIILASHFTPRFEKELDVNIKKINFFYGNIRPDIKIETTMRNHTKEAYTEYAYNLINKIYGDIEEGINYNKFLRDLGAILHFVCDFFCYPHNGNYEGTIPQHHLYEFHQMVYIGKYIKKINSMPSCRYLQDEISTEYLINSIENLHKEYIQDNKLKEYEKDMVYSIRACLMVGNIILNQYINRYKLQQLQVENY</sequence>
<dbReference type="GO" id="GO:0016788">
    <property type="term" value="F:hydrolase activity, acting on ester bonds"/>
    <property type="evidence" value="ECO:0007669"/>
    <property type="project" value="InterPro"/>
</dbReference>
<protein>
    <submittedName>
        <fullName evidence="2">Zinc dependent phospholipase C family protein</fullName>
    </submittedName>
</protein>
<dbReference type="RefSeq" id="WP_039631382.1">
    <property type="nucleotide sequence ID" value="NZ_AYSO01000014.1"/>
</dbReference>
<organism evidence="2 3">
    <name type="scientific">Clostridium argentinense CDC 2741</name>
    <dbReference type="NCBI Taxonomy" id="1418104"/>
    <lineage>
        <taxon>Bacteria</taxon>
        <taxon>Bacillati</taxon>
        <taxon>Bacillota</taxon>
        <taxon>Clostridia</taxon>
        <taxon>Eubacteriales</taxon>
        <taxon>Clostridiaceae</taxon>
        <taxon>Clostridium</taxon>
    </lineage>
</organism>
<name>A0A0C1RAI7_9CLOT</name>
<keyword evidence="3" id="KW-1185">Reference proteome</keyword>
<dbReference type="InterPro" id="IPR029002">
    <property type="entry name" value="PLPC/GPLD1"/>
</dbReference>